<gene>
    <name evidence="1" type="ORF">ABIC75_002841</name>
</gene>
<evidence type="ECO:0008006" key="3">
    <source>
        <dbReference type="Google" id="ProtNLM"/>
    </source>
</evidence>
<name>A0ABV2JWB5_9GAMM</name>
<evidence type="ECO:0000313" key="1">
    <source>
        <dbReference type="EMBL" id="MET3653105.1"/>
    </source>
</evidence>
<dbReference type="RefSeq" id="WP_354014503.1">
    <property type="nucleotide sequence ID" value="NZ_JBEPMU010000004.1"/>
</dbReference>
<accession>A0ABV2JWB5</accession>
<evidence type="ECO:0000313" key="2">
    <source>
        <dbReference type="Proteomes" id="UP001549184"/>
    </source>
</evidence>
<dbReference type="Proteomes" id="UP001549184">
    <property type="component" value="Unassembled WGS sequence"/>
</dbReference>
<reference evidence="1 2" key="1">
    <citation type="submission" date="2024-06" db="EMBL/GenBank/DDBJ databases">
        <title>Sorghum-associated microbial communities from plants grown in Nebraska, USA.</title>
        <authorList>
            <person name="Schachtman D."/>
        </authorList>
    </citation>
    <scope>NUCLEOTIDE SEQUENCE [LARGE SCALE GENOMIC DNA]</scope>
    <source>
        <strain evidence="1 2">1073</strain>
    </source>
</reference>
<comment type="caution">
    <text evidence="1">The sequence shown here is derived from an EMBL/GenBank/DDBJ whole genome shotgun (WGS) entry which is preliminary data.</text>
</comment>
<organism evidence="1 2">
    <name type="scientific">Dyella japonica</name>
    <dbReference type="NCBI Taxonomy" id="231455"/>
    <lineage>
        <taxon>Bacteria</taxon>
        <taxon>Pseudomonadati</taxon>
        <taxon>Pseudomonadota</taxon>
        <taxon>Gammaproteobacteria</taxon>
        <taxon>Lysobacterales</taxon>
        <taxon>Rhodanobacteraceae</taxon>
        <taxon>Dyella</taxon>
    </lineage>
</organism>
<proteinExistence type="predicted"/>
<protein>
    <recommendedName>
        <fullName evidence="3">Transposase</fullName>
    </recommendedName>
</protein>
<dbReference type="EMBL" id="JBEPMU010000004">
    <property type="protein sequence ID" value="MET3653105.1"/>
    <property type="molecule type" value="Genomic_DNA"/>
</dbReference>
<keyword evidence="2" id="KW-1185">Reference proteome</keyword>
<sequence length="131" mass="14511">MKTDNHLAAKGGEVKETRAEKAIRLLTTTAANPFHQKLDEFKTFYPAIATAKRNGLKHKQIIRILAEGGLKLYPSLFEKLMAAMKAEESHRTCPHCGQTMRDLGSASDDIGIEVSSDDVANFGRFDRPVHS</sequence>